<protein>
    <recommendedName>
        <fullName evidence="4">UBC core domain-containing protein</fullName>
    </recommendedName>
</protein>
<feature type="compositionally biased region" description="Gly residues" evidence="3">
    <location>
        <begin position="980"/>
        <end position="1009"/>
    </location>
</feature>
<evidence type="ECO:0000256" key="3">
    <source>
        <dbReference type="SAM" id="MobiDB-lite"/>
    </source>
</evidence>
<feature type="compositionally biased region" description="Basic residues" evidence="3">
    <location>
        <begin position="253"/>
        <end position="263"/>
    </location>
</feature>
<accession>A0A1Y2LQL0</accession>
<dbReference type="CDD" id="cd23810">
    <property type="entry name" value="UBCc_BIRC6"/>
    <property type="match status" value="1"/>
</dbReference>
<gene>
    <name evidence="5" type="ORF">B5807_08213</name>
</gene>
<feature type="region of interest" description="Disordered" evidence="3">
    <location>
        <begin position="1"/>
        <end position="24"/>
    </location>
</feature>
<evidence type="ECO:0000259" key="4">
    <source>
        <dbReference type="PROSITE" id="PS50127"/>
    </source>
</evidence>
<evidence type="ECO:0000256" key="2">
    <source>
        <dbReference type="ARBA" id="ARBA00022786"/>
    </source>
</evidence>
<dbReference type="InterPro" id="IPR016135">
    <property type="entry name" value="UBQ-conjugating_enzyme/RWD"/>
</dbReference>
<dbReference type="STRING" id="105696.A0A1Y2LQL0"/>
<dbReference type="Pfam" id="PF00179">
    <property type="entry name" value="UQ_con"/>
    <property type="match status" value="1"/>
</dbReference>
<dbReference type="PROSITE" id="PS50127">
    <property type="entry name" value="UBC_2"/>
    <property type="match status" value="1"/>
</dbReference>
<dbReference type="PANTHER" id="PTHR46116:SF39">
    <property type="entry name" value="BACULOVIRAL IAP REPEAT-CONTAINING PROTEIN 6"/>
    <property type="match status" value="1"/>
</dbReference>
<feature type="domain" description="UBC core" evidence="4">
    <location>
        <begin position="557"/>
        <end position="717"/>
    </location>
</feature>
<sequence length="1009" mass="111141">MSGRRKDDRINWPHSSSPARDEDGDYEFALKLSAALNGDPDRKGDAAAAATDSKLQADRKTQHDADFDLAVRMQFADADEDVFKASERTSPYLPDAGTSSRARAQREVAGKSEATVFEYETSTIQEFRPLPDFQVCIRASECVKCGSRFFERESDITRLFKEWYECGRELSTLLQCRTCGVYSCIACPSSTLTRTSSIIFDKRSVSWCCNNGRLLLIWILLCGFDVSYCETKVNIDETEKAKKKSAPPPAYRGKGKDKVKNHKSNGVGYGGYGGYDESEGYMSPTDFEFHEFEDLPTAYNPGYLSYLEGLKQDLRYTRLSRTAKDKSPKTSKAQTTLDRLATTVLRFLQYLLPSLDRGLSFSTSPPAMLADMLLESKILVYIADLLCNDSLDDIGSRRILYEAVLDFIKVIGLHPTTASSTVFSKRPKQPQLSNLLTKMYRHDVVLTETTAPAIAENLCMLSKLGDLLLKNAKHHAKVYDTESDRELVSFCLRISELWETLSLSAHVSTQDSEASKAIPSAQPTVAVANVGDIADDKISASHSFKVMAEQQARSAPGRLKRLVYEISVLRSSLPPNIFVRHGEARLDVMKCIIIGPESTPYENGVFEFDIYCPSKYPNIPPMVTFKGTGKGSYGINPNLYADGKVCLSLLGTWPGESWKPGVSTLLQVLVSLQAMVFCEHPWYNEPGREEHHSRNRANKASDSYNLGLRELTVQLAMLDWLRDVPLIWWDVIDQHFRSNADQILRTVIQWSKHSLSESLEHGDGINYALLHGIRRASMGYNKMLPELHQRLQMYGATVALPKEAAEPHAKKPRVEDSAVENRQDVLFPLHYYKDLPEFSSGGQLHPSSSEDYKIEKVDHGAFFNLVIPTVMTTRGGHGAPHSFGGRGQVLGAGHSLAPSFLPGSAPLPDAPGGPQTGRGRGRGVVPSMTPPVLPSGPPGQGRGRGFFTWPGGVGPIPSSFELYYPHPDANLGDDRRLGGDDNGAGRGGGPAYGGRGGRGGHGGAGSGRR</sequence>
<dbReference type="Gene3D" id="3.10.110.10">
    <property type="entry name" value="Ubiquitin Conjugating Enzyme"/>
    <property type="match status" value="1"/>
</dbReference>
<keyword evidence="2" id="KW-0833">Ubl conjugation pathway</keyword>
<keyword evidence="1" id="KW-0808">Transferase</keyword>
<dbReference type="Proteomes" id="UP000193240">
    <property type="component" value="Unassembled WGS sequence"/>
</dbReference>
<reference evidence="5 6" key="1">
    <citation type="journal article" date="2017" name="Genome Announc.">
        <title>Genome sequence of the saprophytic ascomycete Epicoccum nigrum ICMP 19927 strain isolated from New Zealand.</title>
        <authorList>
            <person name="Fokin M."/>
            <person name="Fleetwood D."/>
            <person name="Weir B.S."/>
            <person name="Villas-Boas S.G."/>
        </authorList>
    </citation>
    <scope>NUCLEOTIDE SEQUENCE [LARGE SCALE GENOMIC DNA]</scope>
    <source>
        <strain evidence="5 6">ICMP 19927</strain>
    </source>
</reference>
<feature type="region of interest" description="Disordered" evidence="3">
    <location>
        <begin position="240"/>
        <end position="263"/>
    </location>
</feature>
<feature type="compositionally biased region" description="Pro residues" evidence="3">
    <location>
        <begin position="928"/>
        <end position="937"/>
    </location>
</feature>
<evidence type="ECO:0000256" key="1">
    <source>
        <dbReference type="ARBA" id="ARBA00022679"/>
    </source>
</evidence>
<evidence type="ECO:0000313" key="6">
    <source>
        <dbReference type="Proteomes" id="UP000193240"/>
    </source>
</evidence>
<proteinExistence type="predicted"/>
<dbReference type="InterPro" id="IPR000608">
    <property type="entry name" value="UBC"/>
</dbReference>
<evidence type="ECO:0000313" key="5">
    <source>
        <dbReference type="EMBL" id="OSS46223.1"/>
    </source>
</evidence>
<dbReference type="GO" id="GO:0016740">
    <property type="term" value="F:transferase activity"/>
    <property type="evidence" value="ECO:0007669"/>
    <property type="project" value="UniProtKB-KW"/>
</dbReference>
<organism evidence="5 6">
    <name type="scientific">Epicoccum nigrum</name>
    <name type="common">Soil fungus</name>
    <name type="synonym">Epicoccum purpurascens</name>
    <dbReference type="NCBI Taxonomy" id="105696"/>
    <lineage>
        <taxon>Eukaryota</taxon>
        <taxon>Fungi</taxon>
        <taxon>Dikarya</taxon>
        <taxon>Ascomycota</taxon>
        <taxon>Pezizomycotina</taxon>
        <taxon>Dothideomycetes</taxon>
        <taxon>Pleosporomycetidae</taxon>
        <taxon>Pleosporales</taxon>
        <taxon>Pleosporineae</taxon>
        <taxon>Didymellaceae</taxon>
        <taxon>Epicoccum</taxon>
    </lineage>
</organism>
<dbReference type="InParanoid" id="A0A1Y2LQL0"/>
<feature type="region of interest" description="Disordered" evidence="3">
    <location>
        <begin position="967"/>
        <end position="1009"/>
    </location>
</feature>
<keyword evidence="6" id="KW-1185">Reference proteome</keyword>
<dbReference type="SUPFAM" id="SSF54495">
    <property type="entry name" value="UBC-like"/>
    <property type="match status" value="1"/>
</dbReference>
<feature type="region of interest" description="Disordered" evidence="3">
    <location>
        <begin position="901"/>
        <end position="942"/>
    </location>
</feature>
<dbReference type="EMBL" id="KZ107852">
    <property type="protein sequence ID" value="OSS46223.1"/>
    <property type="molecule type" value="Genomic_DNA"/>
</dbReference>
<name>A0A1Y2LQL0_EPING</name>
<dbReference type="PANTHER" id="PTHR46116">
    <property type="entry name" value="(E3-INDEPENDENT) E2 UBIQUITIN-CONJUGATING ENZYME"/>
    <property type="match status" value="1"/>
</dbReference>
<feature type="compositionally biased region" description="Basic and acidic residues" evidence="3">
    <location>
        <begin position="1"/>
        <end position="11"/>
    </location>
</feature>
<dbReference type="SMART" id="SM00212">
    <property type="entry name" value="UBCc"/>
    <property type="match status" value="1"/>
</dbReference>
<feature type="region of interest" description="Disordered" evidence="3">
    <location>
        <begin position="36"/>
        <end position="61"/>
    </location>
</feature>
<dbReference type="AlphaFoldDB" id="A0A1Y2LQL0"/>